<dbReference type="STRING" id="694573.A0A194VCW7"/>
<dbReference type="OrthoDB" id="5545577at2759"/>
<evidence type="ECO:0000256" key="4">
    <source>
        <dbReference type="ARBA" id="ARBA00006425"/>
    </source>
</evidence>
<dbReference type="InterPro" id="IPR048281">
    <property type="entry name" value="COA6_fun"/>
</dbReference>
<dbReference type="FunFam" id="1.10.10.140:FF:000003">
    <property type="entry name" value="Cytochrome c oxidase assembly factor 6"/>
    <property type="match status" value="1"/>
</dbReference>
<evidence type="ECO:0000256" key="2">
    <source>
        <dbReference type="ARBA" id="ARBA00004496"/>
    </source>
</evidence>
<evidence type="ECO:0000313" key="9">
    <source>
        <dbReference type="EMBL" id="KUI61835.1"/>
    </source>
</evidence>
<dbReference type="AlphaFoldDB" id="A0A194VCW7"/>
<name>A0A194VCW7_CYTMA</name>
<keyword evidence="10" id="KW-1185">Reference proteome</keyword>
<evidence type="ECO:0000256" key="3">
    <source>
        <dbReference type="ARBA" id="ARBA00004569"/>
    </source>
</evidence>
<dbReference type="SUPFAM" id="SSF47694">
    <property type="entry name" value="Cytochrome c oxidase subunit h"/>
    <property type="match status" value="1"/>
</dbReference>
<dbReference type="GO" id="GO:0005634">
    <property type="term" value="C:nucleus"/>
    <property type="evidence" value="ECO:0007669"/>
    <property type="project" value="UniProtKB-SubCell"/>
</dbReference>
<dbReference type="GO" id="GO:0005758">
    <property type="term" value="C:mitochondrial intermembrane space"/>
    <property type="evidence" value="ECO:0007669"/>
    <property type="project" value="UniProtKB-SubCell"/>
</dbReference>
<gene>
    <name evidence="9" type="ORF">VP1G_08994</name>
</gene>
<dbReference type="GO" id="GO:0033617">
    <property type="term" value="P:mitochondrial respiratory chain complex IV assembly"/>
    <property type="evidence" value="ECO:0007669"/>
    <property type="project" value="EnsemblFungi"/>
</dbReference>
<dbReference type="GO" id="GO:0006878">
    <property type="term" value="P:intracellular copper ion homeostasis"/>
    <property type="evidence" value="ECO:0007669"/>
    <property type="project" value="EnsemblFungi"/>
</dbReference>
<dbReference type="Pfam" id="PF02297">
    <property type="entry name" value="COX6B"/>
    <property type="match status" value="1"/>
</dbReference>
<dbReference type="InterPro" id="IPR048280">
    <property type="entry name" value="COX6B-like"/>
</dbReference>
<protein>
    <submittedName>
        <fullName evidence="9">Cytochrome c oxidase subunit 6B-like protein new16</fullName>
    </submittedName>
</protein>
<dbReference type="PANTHER" id="PTHR47677:SF1">
    <property type="entry name" value="CYTOCHROME C OXIDASE ASSEMBLY FACTOR 6"/>
    <property type="match status" value="1"/>
</dbReference>
<evidence type="ECO:0000256" key="6">
    <source>
        <dbReference type="ARBA" id="ARBA00023128"/>
    </source>
</evidence>
<evidence type="ECO:0000256" key="5">
    <source>
        <dbReference type="ARBA" id="ARBA00022490"/>
    </source>
</evidence>
<keyword evidence="7" id="KW-1015">Disulfide bond</keyword>
<keyword evidence="5" id="KW-0963">Cytoplasm</keyword>
<dbReference type="EMBL" id="KN714788">
    <property type="protein sequence ID" value="KUI61835.1"/>
    <property type="molecule type" value="Genomic_DNA"/>
</dbReference>
<comment type="subcellular location">
    <subcellularLocation>
        <location evidence="2">Cytoplasm</location>
    </subcellularLocation>
    <subcellularLocation>
        <location evidence="3">Mitochondrion intermembrane space</location>
    </subcellularLocation>
    <subcellularLocation>
        <location evidence="1">Nucleus</location>
    </subcellularLocation>
</comment>
<dbReference type="PANTHER" id="PTHR47677">
    <property type="entry name" value="CYTOCHROME C OXIDASE ASSEMBLY FACTOR 6"/>
    <property type="match status" value="1"/>
</dbReference>
<evidence type="ECO:0000256" key="8">
    <source>
        <dbReference type="ARBA" id="ARBA00023242"/>
    </source>
</evidence>
<dbReference type="Gene3D" id="1.10.10.140">
    <property type="entry name" value="Cytochrome c oxidase, subunit VIb"/>
    <property type="match status" value="1"/>
</dbReference>
<comment type="similarity">
    <text evidence="4">Belongs to the cytochrome c oxidase subunit 6B family.</text>
</comment>
<evidence type="ECO:0000313" key="10">
    <source>
        <dbReference type="Proteomes" id="UP000078576"/>
    </source>
</evidence>
<accession>A0A194VCW7</accession>
<keyword evidence="6" id="KW-0496">Mitochondrion</keyword>
<evidence type="ECO:0000256" key="1">
    <source>
        <dbReference type="ARBA" id="ARBA00004123"/>
    </source>
</evidence>
<proteinExistence type="inferred from homology"/>
<keyword evidence="8" id="KW-0539">Nucleus</keyword>
<dbReference type="PROSITE" id="PS51808">
    <property type="entry name" value="CHCH"/>
    <property type="match status" value="1"/>
</dbReference>
<reference evidence="10" key="1">
    <citation type="submission" date="2014-12" db="EMBL/GenBank/DDBJ databases">
        <title>Genome Sequence of Valsa Canker Pathogens Uncovers a Specific Adaption of Colonization on Woody Bark.</title>
        <authorList>
            <person name="Yin Z."/>
            <person name="Liu H."/>
            <person name="Gao X."/>
            <person name="Li Z."/>
            <person name="Song N."/>
            <person name="Ke X."/>
            <person name="Dai Q."/>
            <person name="Wu Y."/>
            <person name="Sun Y."/>
            <person name="Xu J.-R."/>
            <person name="Kang Z.K."/>
            <person name="Wang L."/>
            <person name="Huang L."/>
        </authorList>
    </citation>
    <scope>NUCLEOTIDE SEQUENCE [LARGE SCALE GENOMIC DNA]</scope>
    <source>
        <strain evidence="10">SXYL134</strain>
    </source>
</reference>
<evidence type="ECO:0000256" key="7">
    <source>
        <dbReference type="ARBA" id="ARBA00023157"/>
    </source>
</evidence>
<dbReference type="InterPro" id="IPR036549">
    <property type="entry name" value="CX6/COA6-like_sf"/>
</dbReference>
<organism evidence="9 10">
    <name type="scientific">Cytospora mali</name>
    <name type="common">Apple Valsa canker fungus</name>
    <name type="synonym">Valsa mali</name>
    <dbReference type="NCBI Taxonomy" id="578113"/>
    <lineage>
        <taxon>Eukaryota</taxon>
        <taxon>Fungi</taxon>
        <taxon>Dikarya</taxon>
        <taxon>Ascomycota</taxon>
        <taxon>Pezizomycotina</taxon>
        <taxon>Sordariomycetes</taxon>
        <taxon>Sordariomycetidae</taxon>
        <taxon>Diaporthales</taxon>
        <taxon>Cytosporaceae</taxon>
        <taxon>Cytospora</taxon>
    </lineage>
</organism>
<dbReference type="GO" id="GO:0005507">
    <property type="term" value="F:copper ion binding"/>
    <property type="evidence" value="ECO:0007669"/>
    <property type="project" value="EnsemblFungi"/>
</dbReference>
<sequence length="121" mass="13469">MGLTSFWKSDTDKRAEEVRSGAVAPSRTERKKCWESRDLYFSCLDRNNILDAIKDEKAAAKSCGGENAAFEKDCATEWVTYFKKWRVADYNKRQRIAALEAQGAQNMNIQSGPGGAAPAGR</sequence>
<dbReference type="Proteomes" id="UP000078576">
    <property type="component" value="Unassembled WGS sequence"/>
</dbReference>
<accession>A0A194W6A8</accession>